<dbReference type="Gene3D" id="6.20.110.10">
    <property type="match status" value="1"/>
</dbReference>
<dbReference type="Gene3D" id="3.55.50.40">
    <property type="match status" value="1"/>
</dbReference>
<keyword evidence="4" id="KW-1185">Reference proteome</keyword>
<evidence type="ECO:0000259" key="2">
    <source>
        <dbReference type="Pfam" id="PF18994"/>
    </source>
</evidence>
<proteinExistence type="predicted"/>
<dbReference type="InterPro" id="IPR044051">
    <property type="entry name" value="Prophage_tail_N"/>
</dbReference>
<dbReference type="Pfam" id="PF18994">
    <property type="entry name" value="Prophage_tailD1"/>
    <property type="match status" value="1"/>
</dbReference>
<evidence type="ECO:0000259" key="1">
    <source>
        <dbReference type="Pfam" id="PF06605"/>
    </source>
</evidence>
<dbReference type="EMBL" id="QOCR01000002">
    <property type="protein sequence ID" value="RHW51330.1"/>
    <property type="molecule type" value="Genomic_DNA"/>
</dbReference>
<protein>
    <recommendedName>
        <fullName evidence="5">Prophage tail endopeptidase domain-containing protein</fullName>
    </recommendedName>
</protein>
<accession>A0A417ZIA8</accession>
<dbReference type="AlphaFoldDB" id="A0A417ZIA8"/>
<dbReference type="Proteomes" id="UP000284109">
    <property type="component" value="Unassembled WGS sequence"/>
</dbReference>
<evidence type="ECO:0000313" key="3">
    <source>
        <dbReference type="EMBL" id="RHW51330.1"/>
    </source>
</evidence>
<evidence type="ECO:0008006" key="5">
    <source>
        <dbReference type="Google" id="ProtNLM"/>
    </source>
</evidence>
<reference evidence="3 4" key="1">
    <citation type="submission" date="2018-07" db="EMBL/GenBank/DDBJ databases">
        <title>Genome sequences of six Lactobacillus spp. isolated from bumble bee guts.</title>
        <authorList>
            <person name="Motta E.V.S."/>
            <person name="Moran N.A."/>
        </authorList>
    </citation>
    <scope>NUCLEOTIDE SEQUENCE [LARGE SCALE GENOMIC DNA]</scope>
    <source>
        <strain evidence="3 4">BI-1.1</strain>
    </source>
</reference>
<feature type="domain" description="Prophage endopeptidase tail N-terminal" evidence="2">
    <location>
        <begin position="3"/>
        <end position="86"/>
    </location>
</feature>
<gene>
    <name evidence="3" type="ORF">DS831_04730</name>
</gene>
<comment type="caution">
    <text evidence="3">The sequence shown here is derived from an EMBL/GenBank/DDBJ whole genome shotgun (WGS) entry which is preliminary data.</text>
</comment>
<name>A0A417ZIA8_9LACO</name>
<sequence>MITIKDLKGNEAPITNTSEISLNEKLYEVAQIDFTIYDFPENDIGFRMISERGIIILPENQQQYRISNRVEGNMGDIKYLQITALHVLHDLNDRYIKAPKREQKSKAAQDVKAIGTISNADGAVVYNSPVSAVATGRTLEHLSRWKIDQQIKVNSVVWYRVSTAEWIKAKDVSFTSDGDSEPPEIEDEQEDTSVTMTLDEFMAYITKDTKFSYSIHDQFDSYTFPDYPEGRALDLFLNTGRNAYGYEFTVDNYHIDIFKKIGKEDSFVFVDKGNIADLASSYDDLTITTHIEGESTYEDDSGQQITIYGEYTSPNADYYDRIDADYYAGSNARTESELIEELKKHIQDYPLIQITLEYHAFKDGLIDNLNDIKLGNSGWIRDRKDIDISSRIIETTHYLQSPENHEPTIVFGNVIGDLASTLAHLGAAADSSGNMGAALPSTASEAIKEFFGNSKWTEKDVKQYGRN</sequence>
<dbReference type="RefSeq" id="WP_118900891.1">
    <property type="nucleotide sequence ID" value="NZ_QOCR01000002.1"/>
</dbReference>
<dbReference type="Pfam" id="PF06605">
    <property type="entry name" value="Prophage_tail"/>
    <property type="match status" value="1"/>
</dbReference>
<evidence type="ECO:0000313" key="4">
    <source>
        <dbReference type="Proteomes" id="UP000284109"/>
    </source>
</evidence>
<dbReference type="InterPro" id="IPR010572">
    <property type="entry name" value="Tail_dom"/>
</dbReference>
<dbReference type="OrthoDB" id="2311165at2"/>
<feature type="domain" description="Tail spike" evidence="1">
    <location>
        <begin position="190"/>
        <end position="423"/>
    </location>
</feature>
<organism evidence="3 4">
    <name type="scientific">Bombilactobacillus bombi</name>
    <dbReference type="NCBI Taxonomy" id="1303590"/>
    <lineage>
        <taxon>Bacteria</taxon>
        <taxon>Bacillati</taxon>
        <taxon>Bacillota</taxon>
        <taxon>Bacilli</taxon>
        <taxon>Lactobacillales</taxon>
        <taxon>Lactobacillaceae</taxon>
        <taxon>Bombilactobacillus</taxon>
    </lineage>
</organism>